<proteinExistence type="predicted"/>
<organism evidence="1 2">
    <name type="scientific">Neofusicoccum parvum</name>
    <dbReference type="NCBI Taxonomy" id="310453"/>
    <lineage>
        <taxon>Eukaryota</taxon>
        <taxon>Fungi</taxon>
        <taxon>Dikarya</taxon>
        <taxon>Ascomycota</taxon>
        <taxon>Pezizomycotina</taxon>
        <taxon>Dothideomycetes</taxon>
        <taxon>Dothideomycetes incertae sedis</taxon>
        <taxon>Botryosphaeriales</taxon>
        <taxon>Botryosphaeriaceae</taxon>
        <taxon>Neofusicoccum</taxon>
    </lineage>
</organism>
<accession>A0ACB5SCU0</accession>
<keyword evidence="2" id="KW-1185">Reference proteome</keyword>
<evidence type="ECO:0000313" key="1">
    <source>
        <dbReference type="EMBL" id="GME35101.1"/>
    </source>
</evidence>
<dbReference type="Proteomes" id="UP001165186">
    <property type="component" value="Unassembled WGS sequence"/>
</dbReference>
<sequence length="418" mass="43656">MPQRASLSPETPQESGDPPDGGYGWVCVISVFLINVHTWGLNSAYSVFLSQYLQFGAFAGASPIVFAYVGGLSISLAFLVSPIVSWLLASFNTRATLGCGVLVEGFSFIAASFATQIWHLFLTQGVCFGCGMGLLYTGTAGLLSSWFARRNGLANALASAGSGVGGLVYSLVTNKLIEEVGAPMTLRILGIIAVAVNGFAVLLLVDRQERRERVSWRDALGLSLLRRPQFALFAAYGAFSILGYVVLLFSLPSYASSIGLSPTQGSLVAALLSVGQIISRPLTGVLIDRFDNLVVTAATSLAVALLCLLMWTFASDFATLLAFSVLVGAFAGSIFVVVAPVLVSIVGKSSLSNALSLSWLALVIPATFSEAIALAITGAAGGSFLGAKIFTGCCYLCAAAVVACIYSLRKRTCATDAE</sequence>
<name>A0ACB5SCU0_9PEZI</name>
<dbReference type="EMBL" id="BSXG01000070">
    <property type="protein sequence ID" value="GME35101.1"/>
    <property type="molecule type" value="Genomic_DNA"/>
</dbReference>
<reference evidence="1" key="1">
    <citation type="submission" date="2024-09" db="EMBL/GenBank/DDBJ databases">
        <title>Draft Genome Sequences of Neofusicoccum parvum.</title>
        <authorList>
            <person name="Ashida A."/>
            <person name="Camagna M."/>
            <person name="Tanaka A."/>
            <person name="Takemoto D."/>
        </authorList>
    </citation>
    <scope>NUCLEOTIDE SEQUENCE</scope>
    <source>
        <strain evidence="1">PPO83</strain>
    </source>
</reference>
<evidence type="ECO:0000313" key="2">
    <source>
        <dbReference type="Proteomes" id="UP001165186"/>
    </source>
</evidence>
<protein>
    <submittedName>
        <fullName evidence="1">Uncharacterized protein</fullName>
    </submittedName>
</protein>
<gene>
    <name evidence="1" type="primary">g4382</name>
    <name evidence="1" type="ORF">NpPPO83_00004382</name>
</gene>
<comment type="caution">
    <text evidence="1">The sequence shown here is derived from an EMBL/GenBank/DDBJ whole genome shotgun (WGS) entry which is preliminary data.</text>
</comment>